<dbReference type="Proteomes" id="UP001218218">
    <property type="component" value="Unassembled WGS sequence"/>
</dbReference>
<accession>A0AAD7EYB8</accession>
<name>A0AAD7EYB8_9AGAR</name>
<comment type="caution">
    <text evidence="1">The sequence shown here is derived from an EMBL/GenBank/DDBJ whole genome shotgun (WGS) entry which is preliminary data.</text>
</comment>
<keyword evidence="2" id="KW-1185">Reference proteome</keyword>
<dbReference type="AlphaFoldDB" id="A0AAD7EYB8"/>
<dbReference type="EMBL" id="JARIHO010000010">
    <property type="protein sequence ID" value="KAJ7354345.1"/>
    <property type="molecule type" value="Genomic_DNA"/>
</dbReference>
<organism evidence="1 2">
    <name type="scientific">Mycena albidolilacea</name>
    <dbReference type="NCBI Taxonomy" id="1033008"/>
    <lineage>
        <taxon>Eukaryota</taxon>
        <taxon>Fungi</taxon>
        <taxon>Dikarya</taxon>
        <taxon>Basidiomycota</taxon>
        <taxon>Agaricomycotina</taxon>
        <taxon>Agaricomycetes</taxon>
        <taxon>Agaricomycetidae</taxon>
        <taxon>Agaricales</taxon>
        <taxon>Marasmiineae</taxon>
        <taxon>Mycenaceae</taxon>
        <taxon>Mycena</taxon>
    </lineage>
</organism>
<evidence type="ECO:0000313" key="1">
    <source>
        <dbReference type="EMBL" id="KAJ7354345.1"/>
    </source>
</evidence>
<evidence type="ECO:0000313" key="2">
    <source>
        <dbReference type="Proteomes" id="UP001218218"/>
    </source>
</evidence>
<protein>
    <submittedName>
        <fullName evidence="1">Uncharacterized protein</fullName>
    </submittedName>
</protein>
<sequence length="294" mass="32813">MLECAANLTDVYLTLPLASGAWNVDELCSSLPLLNPCHAIVNNVGEPKKSEKITDLLGTLVRVILKWDNCKPSNFRMWYHSLDCLRALELIGRVLSVIAFLKSRGFEVQQLVAPFELLIEANIFNLCTNIDTLKVRRQAKDSQISVLQFMILAGANLVHRPTHSPSEKIMASSTPHGSLARIHFGWATMQVYPYPVLKAPTNVVDVRHIFEQLDPESFPTLKEIKMDNIKWLNSDSSRPAPSLPLAELLMYNRGADCDDALALYFGAKCWTVLSLLVGAGLSSTLHLQMSDVRR</sequence>
<proteinExistence type="predicted"/>
<gene>
    <name evidence="1" type="ORF">DFH08DRAFT_804268</name>
</gene>
<reference evidence="1" key="1">
    <citation type="submission" date="2023-03" db="EMBL/GenBank/DDBJ databases">
        <title>Massive genome expansion in bonnet fungi (Mycena s.s.) driven by repeated elements and novel gene families across ecological guilds.</title>
        <authorList>
            <consortium name="Lawrence Berkeley National Laboratory"/>
            <person name="Harder C.B."/>
            <person name="Miyauchi S."/>
            <person name="Viragh M."/>
            <person name="Kuo A."/>
            <person name="Thoen E."/>
            <person name="Andreopoulos B."/>
            <person name="Lu D."/>
            <person name="Skrede I."/>
            <person name="Drula E."/>
            <person name="Henrissat B."/>
            <person name="Morin E."/>
            <person name="Kohler A."/>
            <person name="Barry K."/>
            <person name="LaButti K."/>
            <person name="Morin E."/>
            <person name="Salamov A."/>
            <person name="Lipzen A."/>
            <person name="Mereny Z."/>
            <person name="Hegedus B."/>
            <person name="Baldrian P."/>
            <person name="Stursova M."/>
            <person name="Weitz H."/>
            <person name="Taylor A."/>
            <person name="Grigoriev I.V."/>
            <person name="Nagy L.G."/>
            <person name="Martin F."/>
            <person name="Kauserud H."/>
        </authorList>
    </citation>
    <scope>NUCLEOTIDE SEQUENCE</scope>
    <source>
        <strain evidence="1">CBHHK002</strain>
    </source>
</reference>